<sequence>MSLKNINTVLATAGALFILYIGVSYVLTPETSAPNFGLPGWPSGDGEASWSSRTSATSSQDW</sequence>
<name>A0ABW4TBT7_9ACTN</name>
<feature type="compositionally biased region" description="Low complexity" evidence="1">
    <location>
        <begin position="48"/>
        <end position="62"/>
    </location>
</feature>
<feature type="region of interest" description="Disordered" evidence="1">
    <location>
        <begin position="36"/>
        <end position="62"/>
    </location>
</feature>
<organism evidence="3 4">
    <name type="scientific">Nonomuraea mangrovi</name>
    <dbReference type="NCBI Taxonomy" id="2316207"/>
    <lineage>
        <taxon>Bacteria</taxon>
        <taxon>Bacillati</taxon>
        <taxon>Actinomycetota</taxon>
        <taxon>Actinomycetes</taxon>
        <taxon>Streptosporangiales</taxon>
        <taxon>Streptosporangiaceae</taxon>
        <taxon>Nonomuraea</taxon>
    </lineage>
</organism>
<protein>
    <submittedName>
        <fullName evidence="3">Uncharacterized protein</fullName>
    </submittedName>
</protein>
<dbReference type="RefSeq" id="WP_379580847.1">
    <property type="nucleotide sequence ID" value="NZ_JBHUFV010000073.1"/>
</dbReference>
<proteinExistence type="predicted"/>
<keyword evidence="4" id="KW-1185">Reference proteome</keyword>
<accession>A0ABW4TBT7</accession>
<evidence type="ECO:0000313" key="4">
    <source>
        <dbReference type="Proteomes" id="UP001597368"/>
    </source>
</evidence>
<dbReference type="EMBL" id="JBHUFV010000073">
    <property type="protein sequence ID" value="MFD1938754.1"/>
    <property type="molecule type" value="Genomic_DNA"/>
</dbReference>
<evidence type="ECO:0000256" key="2">
    <source>
        <dbReference type="SAM" id="Phobius"/>
    </source>
</evidence>
<keyword evidence="2" id="KW-0812">Transmembrane</keyword>
<dbReference type="Proteomes" id="UP001597368">
    <property type="component" value="Unassembled WGS sequence"/>
</dbReference>
<gene>
    <name evidence="3" type="ORF">ACFSKW_45560</name>
</gene>
<keyword evidence="2" id="KW-1133">Transmembrane helix</keyword>
<comment type="caution">
    <text evidence="3">The sequence shown here is derived from an EMBL/GenBank/DDBJ whole genome shotgun (WGS) entry which is preliminary data.</text>
</comment>
<keyword evidence="2" id="KW-0472">Membrane</keyword>
<evidence type="ECO:0000313" key="3">
    <source>
        <dbReference type="EMBL" id="MFD1938754.1"/>
    </source>
</evidence>
<reference evidence="4" key="1">
    <citation type="journal article" date="2019" name="Int. J. Syst. Evol. Microbiol.">
        <title>The Global Catalogue of Microorganisms (GCM) 10K type strain sequencing project: providing services to taxonomists for standard genome sequencing and annotation.</title>
        <authorList>
            <consortium name="The Broad Institute Genomics Platform"/>
            <consortium name="The Broad Institute Genome Sequencing Center for Infectious Disease"/>
            <person name="Wu L."/>
            <person name="Ma J."/>
        </authorList>
    </citation>
    <scope>NUCLEOTIDE SEQUENCE [LARGE SCALE GENOMIC DNA]</scope>
    <source>
        <strain evidence="4">ICMP 6774ER</strain>
    </source>
</reference>
<feature type="transmembrane region" description="Helical" evidence="2">
    <location>
        <begin position="6"/>
        <end position="27"/>
    </location>
</feature>
<evidence type="ECO:0000256" key="1">
    <source>
        <dbReference type="SAM" id="MobiDB-lite"/>
    </source>
</evidence>